<evidence type="ECO:0000256" key="6">
    <source>
        <dbReference type="SAM" id="Phobius"/>
    </source>
</evidence>
<dbReference type="InterPro" id="IPR023494">
    <property type="entry name" value="Cyt_c_bgen_Ccs1/CcsB/ResB"/>
</dbReference>
<dbReference type="AlphaFoldDB" id="G7W5M9"/>
<evidence type="ECO:0000256" key="2">
    <source>
        <dbReference type="ARBA" id="ARBA00022692"/>
    </source>
</evidence>
<feature type="domain" description="ResB-like" evidence="7">
    <location>
        <begin position="11"/>
        <end position="340"/>
    </location>
</feature>
<dbReference type="GO" id="GO:0017004">
    <property type="term" value="P:cytochrome complex assembly"/>
    <property type="evidence" value="ECO:0007669"/>
    <property type="project" value="UniProtKB-KW"/>
</dbReference>
<keyword evidence="9" id="KW-1185">Reference proteome</keyword>
<protein>
    <submittedName>
        <fullName evidence="8">ResB protein required for cytochrome c biosynthesis</fullName>
    </submittedName>
</protein>
<proteinExistence type="predicted"/>
<evidence type="ECO:0000256" key="3">
    <source>
        <dbReference type="ARBA" id="ARBA00022748"/>
    </source>
</evidence>
<accession>G7W5M9</accession>
<gene>
    <name evidence="8" type="ordered locus">Desor_1305</name>
</gene>
<keyword evidence="2 6" id="KW-0812">Transmembrane</keyword>
<dbReference type="KEGG" id="dor:Desor_1305"/>
<dbReference type="EMBL" id="CP003108">
    <property type="protein sequence ID" value="AET66967.1"/>
    <property type="molecule type" value="Genomic_DNA"/>
</dbReference>
<dbReference type="eggNOG" id="COG1333">
    <property type="taxonomic scope" value="Bacteria"/>
</dbReference>
<dbReference type="InterPro" id="IPR007816">
    <property type="entry name" value="ResB-like_domain"/>
</dbReference>
<reference evidence="8 9" key="2">
    <citation type="journal article" date="2012" name="J. Bacteriol.">
        <title>Complete genome sequences of Desulfosporosinus orientis DSM765T, Desulfosporosinus youngiae DSM17734T, Desulfosporosinus meridiei DSM13257T, and Desulfosporosinus acidiphilus DSM22704T.</title>
        <authorList>
            <person name="Pester M."/>
            <person name="Brambilla E."/>
            <person name="Alazard D."/>
            <person name="Rattei T."/>
            <person name="Weinmaier T."/>
            <person name="Han J."/>
            <person name="Lucas S."/>
            <person name="Lapidus A."/>
            <person name="Cheng J.F."/>
            <person name="Goodwin L."/>
            <person name="Pitluck S."/>
            <person name="Peters L."/>
            <person name="Ovchinnikova G."/>
            <person name="Teshima H."/>
            <person name="Detter J.C."/>
            <person name="Han C.S."/>
            <person name="Tapia R."/>
            <person name="Land M.L."/>
            <person name="Hauser L."/>
            <person name="Kyrpides N.C."/>
            <person name="Ivanova N.N."/>
            <person name="Pagani I."/>
            <person name="Huntmann M."/>
            <person name="Wei C.L."/>
            <person name="Davenport K.W."/>
            <person name="Daligault H."/>
            <person name="Chain P.S."/>
            <person name="Chen A."/>
            <person name="Mavromatis K."/>
            <person name="Markowitz V."/>
            <person name="Szeto E."/>
            <person name="Mikhailova N."/>
            <person name="Pati A."/>
            <person name="Wagner M."/>
            <person name="Woyke T."/>
            <person name="Ollivier B."/>
            <person name="Klenk H.P."/>
            <person name="Spring S."/>
            <person name="Loy A."/>
        </authorList>
    </citation>
    <scope>NUCLEOTIDE SEQUENCE [LARGE SCALE GENOMIC DNA]</scope>
    <source>
        <strain evidence="9">ATCC 19365 / DSM 765 / NCIMB 8382 / VKM B-1628</strain>
    </source>
</reference>
<dbReference type="STRING" id="768706.Desor_1305"/>
<dbReference type="PATRIC" id="fig|768706.3.peg.1289"/>
<keyword evidence="4 6" id="KW-1133">Transmembrane helix</keyword>
<keyword evidence="3" id="KW-0201">Cytochrome c-type biogenesis</keyword>
<dbReference type="PANTHER" id="PTHR31566">
    <property type="entry name" value="CYTOCHROME C BIOGENESIS PROTEIN CCS1, CHLOROPLASTIC"/>
    <property type="match status" value="1"/>
</dbReference>
<feature type="transmembrane region" description="Helical" evidence="6">
    <location>
        <begin position="154"/>
        <end position="175"/>
    </location>
</feature>
<dbReference type="Proteomes" id="UP000006346">
    <property type="component" value="Chromosome"/>
</dbReference>
<sequence>MEDIWRIFSSMKLGMILLGLVALAAGIGTVFPQLNLDPEKARAVNPVWQALGFTKVYSTIWFRLLMGLLCINLIVCSAQRFQGIYRRTFALTPPEKVSAVPNKVQTKLRGEGDALKSSVETGLRSSRYKVITRAGDQGWSFIGIKRRLGSWGSLISHISFVVLVIGAILGTTMGFKGFFMAGTGTTIPLNTINVSRGQVTQDFSVHIYSAEDRFLADGSRDNWYTDMGIIENGQEVIRKEISVNHPLSYKGVTFYQASFANGARLTVDMNGQKLPVTLQDRGGNYFQAPGTDLYLLAAAIKSDPQSPMVYFHVYKGENVEPVQTGQLTAGQTIDVQGAYKLTLDGNAGFTGLQVKQDPGVVVVWLGCGLLLFGLLLSFYWRTIVVSGVYQSDQGAEGELTMGAMSGKAVGGLQDELDRLAQAIRENSVL</sequence>
<keyword evidence="5 6" id="KW-0472">Membrane</keyword>
<dbReference type="Pfam" id="PF05140">
    <property type="entry name" value="ResB"/>
    <property type="match status" value="1"/>
</dbReference>
<organism evidence="8 9">
    <name type="scientific">Desulfosporosinus orientis (strain ATCC 19365 / DSM 765 / NCIMB 8382 / VKM B-1628 / Singapore I)</name>
    <name type="common">Desulfotomaculum orientis</name>
    <dbReference type="NCBI Taxonomy" id="768706"/>
    <lineage>
        <taxon>Bacteria</taxon>
        <taxon>Bacillati</taxon>
        <taxon>Bacillota</taxon>
        <taxon>Clostridia</taxon>
        <taxon>Eubacteriales</taxon>
        <taxon>Desulfitobacteriaceae</taxon>
        <taxon>Desulfosporosinus</taxon>
    </lineage>
</organism>
<dbReference type="GO" id="GO:0016020">
    <property type="term" value="C:membrane"/>
    <property type="evidence" value="ECO:0007669"/>
    <property type="project" value="UniProtKB-SubCell"/>
</dbReference>
<evidence type="ECO:0000256" key="4">
    <source>
        <dbReference type="ARBA" id="ARBA00022989"/>
    </source>
</evidence>
<feature type="transmembrane region" description="Helical" evidence="6">
    <location>
        <begin position="56"/>
        <end position="78"/>
    </location>
</feature>
<evidence type="ECO:0000256" key="5">
    <source>
        <dbReference type="ARBA" id="ARBA00023136"/>
    </source>
</evidence>
<evidence type="ECO:0000259" key="7">
    <source>
        <dbReference type="Pfam" id="PF05140"/>
    </source>
</evidence>
<name>G7W5M9_DESOD</name>
<dbReference type="PANTHER" id="PTHR31566:SF0">
    <property type="entry name" value="CYTOCHROME C BIOGENESIS PROTEIN CCS1, CHLOROPLASTIC"/>
    <property type="match status" value="1"/>
</dbReference>
<evidence type="ECO:0000313" key="8">
    <source>
        <dbReference type="EMBL" id="AET66967.1"/>
    </source>
</evidence>
<evidence type="ECO:0000313" key="9">
    <source>
        <dbReference type="Proteomes" id="UP000006346"/>
    </source>
</evidence>
<comment type="subcellular location">
    <subcellularLocation>
        <location evidence="1">Membrane</location>
        <topology evidence="1">Multi-pass membrane protein</topology>
    </subcellularLocation>
</comment>
<dbReference type="HOGENOM" id="CLU_034630_1_0_9"/>
<feature type="transmembrane region" description="Helical" evidence="6">
    <location>
        <begin position="361"/>
        <end position="380"/>
    </location>
</feature>
<reference evidence="9" key="1">
    <citation type="submission" date="2011-11" db="EMBL/GenBank/DDBJ databases">
        <title>Complete sequence of Desulfosporosinus orientis DSM 765.</title>
        <authorList>
            <person name="Lucas S."/>
            <person name="Han J."/>
            <person name="Lapidus A."/>
            <person name="Cheng J.-F."/>
            <person name="Goodwin L."/>
            <person name="Pitluck S."/>
            <person name="Peters L."/>
            <person name="Ovchinnikova G."/>
            <person name="Teshima H."/>
            <person name="Detter J.C."/>
            <person name="Han C."/>
            <person name="Tapia R."/>
            <person name="Land M."/>
            <person name="Hauser L."/>
            <person name="Kyrpides N."/>
            <person name="Ivanova N."/>
            <person name="Pagani I."/>
            <person name="Pester M."/>
            <person name="Spring S."/>
            <person name="Ollivier B."/>
            <person name="Rattei T."/>
            <person name="Klenk H.-P."/>
            <person name="Wagner M."/>
            <person name="Loy A."/>
            <person name="Woyke T."/>
        </authorList>
    </citation>
    <scope>NUCLEOTIDE SEQUENCE [LARGE SCALE GENOMIC DNA]</scope>
    <source>
        <strain evidence="9">ATCC 19365 / DSM 765 / NCIMB 8382 / VKM B-1628</strain>
    </source>
</reference>
<evidence type="ECO:0000256" key="1">
    <source>
        <dbReference type="ARBA" id="ARBA00004141"/>
    </source>
</evidence>